<reference evidence="3" key="1">
    <citation type="journal article" date="2015" name="MBio">
        <title>Genome-Resolved Metagenomic Analysis Reveals Roles for Candidate Phyla and Other Microbial Community Members in Biogeochemical Transformations in Oil Reservoirs.</title>
        <authorList>
            <person name="Hu P."/>
            <person name="Tom L."/>
            <person name="Singh A."/>
            <person name="Thomas B.C."/>
            <person name="Baker B.J."/>
            <person name="Piceno Y.M."/>
            <person name="Andersen G.L."/>
            <person name="Banfield J.F."/>
        </authorList>
    </citation>
    <scope>NUCLEOTIDE SEQUENCE [LARGE SCALE GENOMIC DNA]</scope>
</reference>
<proteinExistence type="predicted"/>
<evidence type="ECO:0000313" key="3">
    <source>
        <dbReference type="Proteomes" id="UP000054323"/>
    </source>
</evidence>
<protein>
    <submittedName>
        <fullName evidence="2">Uncharacterized protein</fullName>
    </submittedName>
</protein>
<sequence length="95" mass="10149">MYMMDIRFIGILLRKGTPERTLTGTSSGLIGRAGRDFEPAQKRFPGPVGSPGCLKTGDMPRCEGRGGERGLEVVPPGIAVDIERLADAVEVLHGL</sequence>
<comment type="caution">
    <text evidence="2">The sequence shown here is derived from an EMBL/GenBank/DDBJ whole genome shotgun (WGS) entry which is preliminary data.</text>
</comment>
<dbReference type="AlphaFoldDB" id="A0A101GPK4"/>
<name>A0A101GPK4_9EURY</name>
<dbReference type="Proteomes" id="UP000054323">
    <property type="component" value="Unassembled WGS sequence"/>
</dbReference>
<feature type="compositionally biased region" description="Basic and acidic residues" evidence="1">
    <location>
        <begin position="58"/>
        <end position="68"/>
    </location>
</feature>
<feature type="region of interest" description="Disordered" evidence="1">
    <location>
        <begin position="22"/>
        <end position="68"/>
    </location>
</feature>
<evidence type="ECO:0000256" key="1">
    <source>
        <dbReference type="SAM" id="MobiDB-lite"/>
    </source>
</evidence>
<gene>
    <name evidence="2" type="ORF">XD82_0719</name>
</gene>
<dbReference type="EMBL" id="LGGD01000071">
    <property type="protein sequence ID" value="KUK62300.1"/>
    <property type="molecule type" value="Genomic_DNA"/>
</dbReference>
<organism evidence="2 3">
    <name type="scientific">Methanoculleus marisnigri</name>
    <dbReference type="NCBI Taxonomy" id="2198"/>
    <lineage>
        <taxon>Archaea</taxon>
        <taxon>Methanobacteriati</taxon>
        <taxon>Methanobacteriota</taxon>
        <taxon>Stenosarchaea group</taxon>
        <taxon>Methanomicrobia</taxon>
        <taxon>Methanomicrobiales</taxon>
        <taxon>Methanomicrobiaceae</taxon>
        <taxon>Methanoculleus</taxon>
    </lineage>
</organism>
<evidence type="ECO:0000313" key="2">
    <source>
        <dbReference type="EMBL" id="KUK62300.1"/>
    </source>
</evidence>
<accession>A0A101GPK4</accession>